<feature type="compositionally biased region" description="Basic and acidic residues" evidence="1">
    <location>
        <begin position="113"/>
        <end position="148"/>
    </location>
</feature>
<evidence type="ECO:0000313" key="2">
    <source>
        <dbReference type="EMBL" id="KAJ1905745.1"/>
    </source>
</evidence>
<evidence type="ECO:0000313" key="3">
    <source>
        <dbReference type="Proteomes" id="UP001150569"/>
    </source>
</evidence>
<protein>
    <recommendedName>
        <fullName evidence="4">RRM domain-containing protein</fullName>
    </recommendedName>
</protein>
<feature type="non-terminal residue" evidence="2">
    <location>
        <position position="371"/>
    </location>
</feature>
<proteinExistence type="predicted"/>
<dbReference type="AlphaFoldDB" id="A0A9W7ZLH0"/>
<name>A0A9W7ZLH0_9FUNG</name>
<feature type="region of interest" description="Disordered" evidence="1">
    <location>
        <begin position="109"/>
        <end position="187"/>
    </location>
</feature>
<dbReference type="GO" id="GO:0003676">
    <property type="term" value="F:nucleic acid binding"/>
    <property type="evidence" value="ECO:0007669"/>
    <property type="project" value="InterPro"/>
</dbReference>
<dbReference type="Proteomes" id="UP001150569">
    <property type="component" value="Unassembled WGS sequence"/>
</dbReference>
<comment type="caution">
    <text evidence="2">The sequence shown here is derived from an EMBL/GenBank/DDBJ whole genome shotgun (WGS) entry which is preliminary data.</text>
</comment>
<dbReference type="Gene3D" id="3.30.70.330">
    <property type="match status" value="1"/>
</dbReference>
<dbReference type="EMBL" id="JANBPT010001693">
    <property type="protein sequence ID" value="KAJ1905745.1"/>
    <property type="molecule type" value="Genomic_DNA"/>
</dbReference>
<accession>A0A9W7ZLH0</accession>
<sequence length="371" mass="41534">LDIRFSLPKDARALHEICERADNQGTILVTVRDDSRRVNDEELGNFLSRYGEICAIRAFRENDRQRIVEFYDSRDCLRAHDQCKGAPYNQGTLDMRLLWDQATRSMALNIQDSHNEDRNGRDRHGSRAEEPSYRHRNHEYERNWDDHRGHTHHNYSPTEPCQPTPAANANAIPLPPAPAPVAPPQPTAAATLNTTNGPDPATAISADRLAQAQQAQHILSMLALHSQANGLAPPPGVTPPAPLPLMTQQPVGVMPNHSLLTQAAPAGDPMALIVTTLNHSRNIINTNSRHTRRQSRIHSWPSRYPTKVHRPISNSSNRGLAIRLRYVLWGMVADPSTCDVYLQLQRQYHCSPTHNHHRARCRPDPAGFGGV</sequence>
<dbReference type="SUPFAM" id="SSF54928">
    <property type="entry name" value="RNA-binding domain, RBD"/>
    <property type="match status" value="1"/>
</dbReference>
<evidence type="ECO:0000256" key="1">
    <source>
        <dbReference type="SAM" id="MobiDB-lite"/>
    </source>
</evidence>
<reference evidence="2" key="1">
    <citation type="submission" date="2022-07" db="EMBL/GenBank/DDBJ databases">
        <title>Phylogenomic reconstructions and comparative analyses of Kickxellomycotina fungi.</title>
        <authorList>
            <person name="Reynolds N.K."/>
            <person name="Stajich J.E."/>
            <person name="Barry K."/>
            <person name="Grigoriev I.V."/>
            <person name="Crous P."/>
            <person name="Smith M.E."/>
        </authorList>
    </citation>
    <scope>NUCLEOTIDE SEQUENCE</scope>
    <source>
        <strain evidence="2">RSA 861</strain>
    </source>
</reference>
<dbReference type="InterPro" id="IPR012677">
    <property type="entry name" value="Nucleotide-bd_a/b_plait_sf"/>
</dbReference>
<feature type="compositionally biased region" description="Pro residues" evidence="1">
    <location>
        <begin position="173"/>
        <end position="186"/>
    </location>
</feature>
<gene>
    <name evidence="2" type="ORF">IWQ60_012216</name>
</gene>
<keyword evidence="3" id="KW-1185">Reference proteome</keyword>
<organism evidence="2 3">
    <name type="scientific">Tieghemiomyces parasiticus</name>
    <dbReference type="NCBI Taxonomy" id="78921"/>
    <lineage>
        <taxon>Eukaryota</taxon>
        <taxon>Fungi</taxon>
        <taxon>Fungi incertae sedis</taxon>
        <taxon>Zoopagomycota</taxon>
        <taxon>Kickxellomycotina</taxon>
        <taxon>Dimargaritomycetes</taxon>
        <taxon>Dimargaritales</taxon>
        <taxon>Dimargaritaceae</taxon>
        <taxon>Tieghemiomyces</taxon>
    </lineage>
</organism>
<dbReference type="InterPro" id="IPR035979">
    <property type="entry name" value="RBD_domain_sf"/>
</dbReference>
<evidence type="ECO:0008006" key="4">
    <source>
        <dbReference type="Google" id="ProtNLM"/>
    </source>
</evidence>